<dbReference type="Pfam" id="PF02781">
    <property type="entry name" value="G6PD_C"/>
    <property type="match status" value="1"/>
</dbReference>
<comment type="function">
    <text evidence="7">Catalyzes the oxidation of glucose 6-phosphate to 6-phosphogluconolactone.</text>
</comment>
<dbReference type="Pfam" id="PF00479">
    <property type="entry name" value="G6PD_N"/>
    <property type="match status" value="1"/>
</dbReference>
<feature type="binding site" evidence="7">
    <location>
        <position position="208"/>
    </location>
    <ligand>
        <name>substrate</name>
    </ligand>
</feature>
<dbReference type="NCBIfam" id="NF009492">
    <property type="entry name" value="PRK12853.1-3"/>
    <property type="match status" value="1"/>
</dbReference>
<comment type="similarity">
    <text evidence="2 7">Belongs to the glucose-6-phosphate dehydrogenase family.</text>
</comment>
<sequence length="515" mass="57583">MATARPISSLARTDRPIAPSGRKPAPDCTLVIFGAHGDLTKRLLTPALYDLKVAGLLSDGFRIVGVDMADDTLEGWIEGLTEMMEAFTRDAAGEFYTPSLNEEAWTWLKDRLSYERLDFTNPDELKKLSAHIDSNAVFYLAIPSRFFAPAVDALGASGLTKEPEGGFRRIAIEKPFGTDLKSAQELNRRILDVVKEQQIFRIDHFLGKETVQNILAMRFGNVLFEPLWHRDYIDNVQITAAETVNVESRGSFYEGTGALRDMVPNHLFQMLAMVAMEPPASFAAEKVRTSKQTLFESILPVEPENVVRGQYTRGEVKGKSVPSYRDADGVARDSTTETYVAMKLEIQNWRWAGVPFYLRTGKALSNRRTEIVVEFRRPPLTLFPSADTHAPPPNRIVLNVQPTQGVTLCFAAKKPGPEMRLSDVEARFRYPDFFSREPNVGYETLLYDCLCGDATLFQRADNIDVAWSSVEPVLEAWRNEKTAPEFYEAGTAGPAGADELLARDGRAWSPIDQKS</sequence>
<evidence type="ECO:0000313" key="10">
    <source>
        <dbReference type="Proteomes" id="UP000664771"/>
    </source>
</evidence>
<dbReference type="InterPro" id="IPR001282">
    <property type="entry name" value="G6P_DH"/>
</dbReference>
<proteinExistence type="inferred from homology"/>
<dbReference type="InterPro" id="IPR022674">
    <property type="entry name" value="G6P_DH_NAD-bd"/>
</dbReference>
<comment type="caution">
    <text evidence="9">The sequence shown here is derived from an EMBL/GenBank/DDBJ whole genome shotgun (WGS) entry which is preliminary data.</text>
</comment>
<keyword evidence="10" id="KW-1185">Reference proteome</keyword>
<protein>
    <recommendedName>
        <fullName evidence="7">Glucose-6-phosphate 1-dehydrogenase</fullName>
        <shortName evidence="7">G6PD</shortName>
        <ecNumber evidence="7">1.1.1.49</ecNumber>
    </recommendedName>
</protein>
<reference evidence="9 10" key="1">
    <citation type="submission" date="2021-03" db="EMBL/GenBank/DDBJ databases">
        <title>The complete genome sequence of Acetobacter sacchari TBRC 11175.</title>
        <authorList>
            <person name="Charoenyingcharoen P."/>
            <person name="Yukphan P."/>
        </authorList>
    </citation>
    <scope>NUCLEOTIDE SEQUENCE [LARGE SCALE GENOMIC DNA]</scope>
    <source>
        <strain evidence="9 10">TBRC 11175</strain>
    </source>
</reference>
<dbReference type="Proteomes" id="UP000664771">
    <property type="component" value="Unassembled WGS sequence"/>
</dbReference>
<dbReference type="EC" id="1.1.1.49" evidence="7"/>
<keyword evidence="6 7" id="KW-0119">Carbohydrate metabolism</keyword>
<dbReference type="InterPro" id="IPR036291">
    <property type="entry name" value="NAD(P)-bd_dom_sf"/>
</dbReference>
<dbReference type="EMBL" id="JAFVMF010000004">
    <property type="protein sequence ID" value="MBO1359092.1"/>
    <property type="molecule type" value="Genomic_DNA"/>
</dbReference>
<gene>
    <name evidence="7" type="primary">zwf</name>
    <name evidence="9" type="ORF">J2D73_04680</name>
</gene>
<dbReference type="InterPro" id="IPR046360">
    <property type="entry name" value="T-box_DNA-bd"/>
</dbReference>
<dbReference type="InterPro" id="IPR019796">
    <property type="entry name" value="G6P_DH_AS"/>
</dbReference>
<evidence type="ECO:0000256" key="5">
    <source>
        <dbReference type="ARBA" id="ARBA00023002"/>
    </source>
</evidence>
<keyword evidence="5 7" id="KW-0560">Oxidoreductase</keyword>
<feature type="active site" description="Proton acceptor" evidence="7">
    <location>
        <position position="266"/>
    </location>
</feature>
<evidence type="ECO:0000256" key="1">
    <source>
        <dbReference type="ARBA" id="ARBA00004937"/>
    </source>
</evidence>
<evidence type="ECO:0000256" key="4">
    <source>
        <dbReference type="ARBA" id="ARBA00022857"/>
    </source>
</evidence>
<evidence type="ECO:0000256" key="2">
    <source>
        <dbReference type="ARBA" id="ARBA00009975"/>
    </source>
</evidence>
<evidence type="ECO:0000256" key="7">
    <source>
        <dbReference type="HAMAP-Rule" id="MF_00966"/>
    </source>
</evidence>
<dbReference type="RefSeq" id="WP_207879876.1">
    <property type="nucleotide sequence ID" value="NZ_JAFVMF010000004.1"/>
</dbReference>
<evidence type="ECO:0000313" key="9">
    <source>
        <dbReference type="EMBL" id="MBO1359092.1"/>
    </source>
</evidence>
<feature type="binding site" evidence="7">
    <location>
        <position position="174"/>
    </location>
    <ligand>
        <name>NADP(+)</name>
        <dbReference type="ChEBI" id="CHEBI:58349"/>
    </ligand>
</feature>
<dbReference type="PROSITE" id="PS00069">
    <property type="entry name" value="G6P_DEHYDROGENASE"/>
    <property type="match status" value="1"/>
</dbReference>
<dbReference type="Gene3D" id="3.30.360.10">
    <property type="entry name" value="Dihydrodipicolinate Reductase, domain 2"/>
    <property type="match status" value="1"/>
</dbReference>
<dbReference type="PIRSF" id="PIRSF000110">
    <property type="entry name" value="G6PD"/>
    <property type="match status" value="1"/>
</dbReference>
<comment type="caution">
    <text evidence="7">Lacks conserved residue(s) required for the propagation of feature annotation.</text>
</comment>
<feature type="binding site" evidence="7">
    <location>
        <begin position="118"/>
        <end position="119"/>
    </location>
    <ligand>
        <name>NADP(+)</name>
        <dbReference type="ChEBI" id="CHEBI:58349"/>
    </ligand>
</feature>
<feature type="binding site" evidence="7">
    <location>
        <position position="261"/>
    </location>
    <ligand>
        <name>substrate</name>
    </ligand>
</feature>
<dbReference type="Gene3D" id="3.40.50.720">
    <property type="entry name" value="NAD(P)-binding Rossmann-like Domain"/>
    <property type="match status" value="1"/>
</dbReference>
<keyword evidence="4 7" id="KW-0521">NADP</keyword>
<dbReference type="PANTHER" id="PTHR23429">
    <property type="entry name" value="GLUCOSE-6-PHOSPHATE 1-DEHYDROGENASE G6PD"/>
    <property type="match status" value="1"/>
</dbReference>
<dbReference type="SUPFAM" id="SSF51735">
    <property type="entry name" value="NAD(P)-binding Rossmann-fold domains"/>
    <property type="match status" value="1"/>
</dbReference>
<feature type="binding site" evidence="7">
    <location>
        <position position="242"/>
    </location>
    <ligand>
        <name>substrate</name>
    </ligand>
</feature>
<comment type="catalytic activity">
    <reaction evidence="7">
        <text>D-glucose 6-phosphate + NADP(+) = 6-phospho-D-glucono-1,5-lactone + NADPH + H(+)</text>
        <dbReference type="Rhea" id="RHEA:15841"/>
        <dbReference type="ChEBI" id="CHEBI:15378"/>
        <dbReference type="ChEBI" id="CHEBI:57783"/>
        <dbReference type="ChEBI" id="CHEBI:57955"/>
        <dbReference type="ChEBI" id="CHEBI:58349"/>
        <dbReference type="ChEBI" id="CHEBI:61548"/>
        <dbReference type="EC" id="1.1.1.49"/>
    </reaction>
</comment>
<dbReference type="PROSITE" id="PS50252">
    <property type="entry name" value="TBOX_3"/>
    <property type="match status" value="1"/>
</dbReference>
<organism evidence="9 10">
    <name type="scientific">Acetobacter sacchari</name>
    <dbReference type="NCBI Taxonomy" id="2661687"/>
    <lineage>
        <taxon>Bacteria</taxon>
        <taxon>Pseudomonadati</taxon>
        <taxon>Pseudomonadota</taxon>
        <taxon>Alphaproteobacteria</taxon>
        <taxon>Acetobacterales</taxon>
        <taxon>Acetobacteraceae</taxon>
        <taxon>Acetobacter</taxon>
    </lineage>
</organism>
<dbReference type="SUPFAM" id="SSF55347">
    <property type="entry name" value="Glyceraldehyde-3-phosphate dehydrogenase-like, C-terminal domain"/>
    <property type="match status" value="1"/>
</dbReference>
<evidence type="ECO:0000256" key="6">
    <source>
        <dbReference type="ARBA" id="ARBA00023277"/>
    </source>
</evidence>
<dbReference type="PANTHER" id="PTHR23429:SF0">
    <property type="entry name" value="GLUCOSE-6-PHOSPHATE 1-DEHYDROGENASE"/>
    <property type="match status" value="1"/>
</dbReference>
<feature type="domain" description="T-box" evidence="8">
    <location>
        <begin position="13"/>
        <end position="146"/>
    </location>
</feature>
<comment type="pathway">
    <text evidence="1 7">Carbohydrate degradation; pentose phosphate pathway; D-ribulose 5-phosphate from D-glucose 6-phosphate (oxidative stage): step 1/3.</text>
</comment>
<dbReference type="GO" id="GO:0004345">
    <property type="term" value="F:glucose-6-phosphate dehydrogenase activity"/>
    <property type="evidence" value="ECO:0007669"/>
    <property type="project" value="UniProtKB-EC"/>
</dbReference>
<keyword evidence="3 7" id="KW-0313">Glucose metabolism</keyword>
<dbReference type="InterPro" id="IPR022675">
    <property type="entry name" value="G6P_DH_C"/>
</dbReference>
<accession>A0ABS3LT62</accession>
<feature type="binding site" evidence="7">
    <location>
        <position position="362"/>
    </location>
    <ligand>
        <name>substrate</name>
    </ligand>
</feature>
<feature type="binding site" evidence="7">
    <location>
        <position position="204"/>
    </location>
    <ligand>
        <name>substrate</name>
    </ligand>
</feature>
<name>A0ABS3LT62_9PROT</name>
<evidence type="ECO:0000256" key="3">
    <source>
        <dbReference type="ARBA" id="ARBA00022526"/>
    </source>
</evidence>
<dbReference type="HAMAP" id="MF_00966">
    <property type="entry name" value="G6PD"/>
    <property type="match status" value="1"/>
</dbReference>
<dbReference type="NCBIfam" id="TIGR00871">
    <property type="entry name" value="zwf"/>
    <property type="match status" value="1"/>
</dbReference>
<evidence type="ECO:0000259" key="8">
    <source>
        <dbReference type="PROSITE" id="PS50252"/>
    </source>
</evidence>
<dbReference type="PRINTS" id="PR00079">
    <property type="entry name" value="G6PDHDRGNASE"/>
</dbReference>